<organism evidence="2 3">
    <name type="scientific">Aspergillus transmontanensis</name>
    <dbReference type="NCBI Taxonomy" id="1034304"/>
    <lineage>
        <taxon>Eukaryota</taxon>
        <taxon>Fungi</taxon>
        <taxon>Dikarya</taxon>
        <taxon>Ascomycota</taxon>
        <taxon>Pezizomycotina</taxon>
        <taxon>Eurotiomycetes</taxon>
        <taxon>Eurotiomycetidae</taxon>
        <taxon>Eurotiales</taxon>
        <taxon>Aspergillaceae</taxon>
        <taxon>Aspergillus</taxon>
        <taxon>Aspergillus subgen. Circumdati</taxon>
    </lineage>
</organism>
<evidence type="ECO:0000313" key="2">
    <source>
        <dbReference type="EMBL" id="KAE8317968.1"/>
    </source>
</evidence>
<dbReference type="EMBL" id="ML738299">
    <property type="protein sequence ID" value="KAE8317968.1"/>
    <property type="molecule type" value="Genomic_DNA"/>
</dbReference>
<evidence type="ECO:0000256" key="1">
    <source>
        <dbReference type="SAM" id="Phobius"/>
    </source>
</evidence>
<keyword evidence="1" id="KW-0812">Transmembrane</keyword>
<keyword evidence="1" id="KW-0472">Membrane</keyword>
<keyword evidence="1" id="KW-1133">Transmembrane helix</keyword>
<feature type="transmembrane region" description="Helical" evidence="1">
    <location>
        <begin position="105"/>
        <end position="123"/>
    </location>
</feature>
<dbReference type="AlphaFoldDB" id="A0A5N6WBS9"/>
<evidence type="ECO:0000313" key="3">
    <source>
        <dbReference type="Proteomes" id="UP000325433"/>
    </source>
</evidence>
<feature type="transmembrane region" description="Helical" evidence="1">
    <location>
        <begin position="77"/>
        <end position="93"/>
    </location>
</feature>
<sequence length="145" mass="16353">MTDKICLNLSLHAVDSVHFFHFVTQEMALPKPASNVTETPAQAPPVTSKEKIAAALSSYVGFPEHLMQKVGFHKHPTLFLASLFVFHSLYYRTCGLVCAADTCHLHTLFLVFLCFSWFFVLVYRGERRDKILRDYGLGLLGSKTT</sequence>
<name>A0A5N6WBS9_9EURO</name>
<reference evidence="3" key="1">
    <citation type="submission" date="2019-04" db="EMBL/GenBank/DDBJ databases">
        <title>Friends and foes A comparative genomics studyof 23 Aspergillus species from section Flavi.</title>
        <authorList>
            <consortium name="DOE Joint Genome Institute"/>
            <person name="Kjaerbolling I."/>
            <person name="Vesth T."/>
            <person name="Frisvad J.C."/>
            <person name="Nybo J.L."/>
            <person name="Theobald S."/>
            <person name="Kildgaard S."/>
            <person name="Isbrandt T."/>
            <person name="Kuo A."/>
            <person name="Sato A."/>
            <person name="Lyhne E.K."/>
            <person name="Kogle M.E."/>
            <person name="Wiebenga A."/>
            <person name="Kun R.S."/>
            <person name="Lubbers R.J."/>
            <person name="Makela M.R."/>
            <person name="Barry K."/>
            <person name="Chovatia M."/>
            <person name="Clum A."/>
            <person name="Daum C."/>
            <person name="Haridas S."/>
            <person name="He G."/>
            <person name="LaButti K."/>
            <person name="Lipzen A."/>
            <person name="Mondo S."/>
            <person name="Riley R."/>
            <person name="Salamov A."/>
            <person name="Simmons B.A."/>
            <person name="Magnuson J.K."/>
            <person name="Henrissat B."/>
            <person name="Mortensen U.H."/>
            <person name="Larsen T.O."/>
            <person name="Devries R.P."/>
            <person name="Grigoriev I.V."/>
            <person name="Machida M."/>
            <person name="Baker S.E."/>
            <person name="Andersen M.R."/>
        </authorList>
    </citation>
    <scope>NUCLEOTIDE SEQUENCE [LARGE SCALE GENOMIC DNA]</scope>
    <source>
        <strain evidence="3">CBS 130015</strain>
    </source>
</reference>
<keyword evidence="3" id="KW-1185">Reference proteome</keyword>
<proteinExistence type="predicted"/>
<gene>
    <name evidence="2" type="ORF">BDV41DRAFT_447229</name>
</gene>
<accession>A0A5N6WBS9</accession>
<protein>
    <submittedName>
        <fullName evidence="2">Uncharacterized protein</fullName>
    </submittedName>
</protein>
<dbReference type="Proteomes" id="UP000325433">
    <property type="component" value="Unassembled WGS sequence"/>
</dbReference>